<dbReference type="EMBL" id="SDCU01000055">
    <property type="protein sequence ID" value="TCX97012.1"/>
    <property type="molecule type" value="Genomic_DNA"/>
</dbReference>
<dbReference type="Proteomes" id="UP000077826">
    <property type="component" value="Unassembled WGS sequence"/>
</dbReference>
<gene>
    <name evidence="3" type="ORF">ETF11_26310</name>
    <name evidence="1" type="ORF">GJJ18_06290</name>
    <name evidence="2" type="ORF">SAMEA2273558_01034</name>
</gene>
<protein>
    <submittedName>
        <fullName evidence="3">DUF4238 domain-containing protein</fullName>
    </submittedName>
</protein>
<organism evidence="3">
    <name type="scientific">Klebsiella pneumoniae</name>
    <dbReference type="NCBI Taxonomy" id="573"/>
    <lineage>
        <taxon>Bacteria</taxon>
        <taxon>Pseudomonadati</taxon>
        <taxon>Pseudomonadota</taxon>
        <taxon>Gammaproteobacteria</taxon>
        <taxon>Enterobacterales</taxon>
        <taxon>Enterobacteriaceae</taxon>
        <taxon>Klebsiella/Raoultella group</taxon>
        <taxon>Klebsiella</taxon>
        <taxon>Klebsiella pneumoniae complex</taxon>
    </lineage>
</organism>
<proteinExistence type="predicted"/>
<name>A0A483NCG4_KLEPN</name>
<sequence length="334" mass="38359">MADPLNLQTDVVRQHTVPRFLLKHFSAPGKGKRRRLHAFDKARGGSYATTPDDATVRNTFYNLDGHPERLSLEPLLGIYEHHAAPVIAALLQHRDIRRLTEEERYKLAVFVAVQRARTFGEQQRIAGMVSVLSDKLAGIGATADQVTDALGISSERDTRHLFLHLLADQAPHIDHYLNKDWYLFETTADHPFYVSDNPVVLQNSNDFGPYGNLGLAVRGIEIYLPLSSTLMLAMYCPSKREGMLQRRQEIEFLVARAPNRIPAHMRPFEMLEHIRRFTDYLSFPLSQENVTRYNSLQVQFSEQYVFCERNDFTLVEKMLADDERYRIGPRFKAG</sequence>
<evidence type="ECO:0000313" key="1">
    <source>
        <dbReference type="EMBL" id="MRL35042.1"/>
    </source>
</evidence>
<reference evidence="1" key="3">
    <citation type="submission" date="2019-10" db="EMBL/GenBank/DDBJ databases">
        <title>Molecular typing, antibiotic resistance determination and virulence profiling for 36 multidrug-resistant clinical Klebsiella pneumoniae isolates using second- and third-generation sequencing.</title>
        <authorList>
            <person name="Shelenkov A."/>
            <person name="Mikhaylova Y."/>
            <person name="Yanushevich Y."/>
            <person name="Samoilov A."/>
            <person name="Petrova L."/>
            <person name="Fomina V."/>
            <person name="Gusarov V."/>
            <person name="Zamyatin M."/>
            <person name="Shagin D."/>
        </authorList>
    </citation>
    <scope>NUCLEOTIDE SEQUENCE [LARGE SCALE GENOMIC DNA]</scope>
    <source>
        <strain evidence="1">CriePir115</strain>
    </source>
</reference>
<evidence type="ECO:0000313" key="3">
    <source>
        <dbReference type="EMBL" id="TCX97012.1"/>
    </source>
</evidence>
<evidence type="ECO:0000313" key="2">
    <source>
        <dbReference type="EMBL" id="SBG95782.1"/>
    </source>
</evidence>
<accession>A0A483NCG4</accession>
<comment type="caution">
    <text evidence="3">The sequence shown here is derived from an EMBL/GenBank/DDBJ whole genome shotgun (WGS) entry which is preliminary data.</text>
</comment>
<dbReference type="EMBL" id="FLDK01000002">
    <property type="protein sequence ID" value="SBG95782.1"/>
    <property type="molecule type" value="Genomic_DNA"/>
</dbReference>
<reference evidence="2 4" key="1">
    <citation type="submission" date="2016-04" db="EMBL/GenBank/DDBJ databases">
        <authorList>
            <consortium name="Pathogen Informatics"/>
        </authorList>
    </citation>
    <scope>NUCLEOTIDE SEQUENCE [LARGE SCALE GENOMIC DNA]</scope>
    <source>
        <strain evidence="4">k480</strain>
        <strain evidence="2">K480</strain>
    </source>
</reference>
<dbReference type="AlphaFoldDB" id="A0A483NCG4"/>
<dbReference type="InterPro" id="IPR025332">
    <property type="entry name" value="DUF4238"/>
</dbReference>
<dbReference type="RefSeq" id="WP_023316250.1">
    <property type="nucleotide sequence ID" value="NZ_BDLF01000004.1"/>
</dbReference>
<evidence type="ECO:0000313" key="4">
    <source>
        <dbReference type="Proteomes" id="UP000077826"/>
    </source>
</evidence>
<dbReference type="EMBL" id="WJWF01000004">
    <property type="protein sequence ID" value="MRL35042.1"/>
    <property type="molecule type" value="Genomic_DNA"/>
</dbReference>
<reference evidence="3" key="2">
    <citation type="submission" date="2019-01" db="EMBL/GenBank/DDBJ databases">
        <authorList>
            <person name="Lista F."/>
            <person name="Anselmo A."/>
        </authorList>
    </citation>
    <scope>NUCLEOTIDE SEQUENCE</scope>
    <source>
        <strain evidence="3">2S</strain>
    </source>
</reference>
<dbReference type="Pfam" id="PF14022">
    <property type="entry name" value="DUF4238"/>
    <property type="match status" value="1"/>
</dbReference>